<keyword evidence="3" id="KW-0472">Membrane</keyword>
<sequence>MRFSSPRHGLSFLLSWPLSENSTRASTVYAPLVADEAQCRGEENLSLHNHTGQSKKHALAKLTFSVLIFCFGVLLGTLVARFPWKGILQCNVPVTAESEILLYSPAQDAVRYEVRYFNASLRTDVTEYQGTPTEDIDKNWEDLYRYSIAQIPASEANKLIDKTLPIPGDDENYIVTLEVFHQLHCLNLLRKSLYPDYYSTTLVDHLDHCVDILRQALTCTIDINPLSWHWYEPRQTTETKLNGAHKCVDFGKIQDWAYEHKLRTSFDESVNSQLGHGSSRIHTHTHMRK</sequence>
<evidence type="ECO:0000256" key="3">
    <source>
        <dbReference type="SAM" id="Phobius"/>
    </source>
</evidence>
<dbReference type="Pfam" id="PF11807">
    <property type="entry name" value="UstYa"/>
    <property type="match status" value="1"/>
</dbReference>
<feature type="transmembrane region" description="Helical" evidence="3">
    <location>
        <begin position="62"/>
        <end position="84"/>
    </location>
</feature>
<gene>
    <name evidence="4" type="ORF">DFH05DRAFT_1045394</name>
</gene>
<dbReference type="GO" id="GO:0043386">
    <property type="term" value="P:mycotoxin biosynthetic process"/>
    <property type="evidence" value="ECO:0007669"/>
    <property type="project" value="InterPro"/>
</dbReference>
<evidence type="ECO:0000256" key="2">
    <source>
        <dbReference type="ARBA" id="ARBA00035112"/>
    </source>
</evidence>
<name>A0A9W8P2J6_9AGAR</name>
<dbReference type="PANTHER" id="PTHR33365:SF4">
    <property type="entry name" value="CYCLOCHLOROTINE BIOSYNTHESIS PROTEIN O"/>
    <property type="match status" value="1"/>
</dbReference>
<comment type="pathway">
    <text evidence="1">Mycotoxin biosynthesis.</text>
</comment>
<dbReference type="PANTHER" id="PTHR33365">
    <property type="entry name" value="YALI0B05434P"/>
    <property type="match status" value="1"/>
</dbReference>
<evidence type="ECO:0000313" key="5">
    <source>
        <dbReference type="Proteomes" id="UP001142393"/>
    </source>
</evidence>
<reference evidence="4 5" key="1">
    <citation type="journal article" date="2023" name="Proc. Natl. Acad. Sci. U.S.A.">
        <title>A global phylogenomic analysis of the shiitake genus Lentinula.</title>
        <authorList>
            <person name="Sierra-Patev S."/>
            <person name="Min B."/>
            <person name="Naranjo-Ortiz M."/>
            <person name="Looney B."/>
            <person name="Konkel Z."/>
            <person name="Slot J.C."/>
            <person name="Sakamoto Y."/>
            <person name="Steenwyk J.L."/>
            <person name="Rokas A."/>
            <person name="Carro J."/>
            <person name="Camarero S."/>
            <person name="Ferreira P."/>
            <person name="Molpeceres G."/>
            <person name="Ruiz-Duenas F.J."/>
            <person name="Serrano A."/>
            <person name="Henrissat B."/>
            <person name="Drula E."/>
            <person name="Hughes K.W."/>
            <person name="Mata J.L."/>
            <person name="Ishikawa N.K."/>
            <person name="Vargas-Isla R."/>
            <person name="Ushijima S."/>
            <person name="Smith C.A."/>
            <person name="Donoghue J."/>
            <person name="Ahrendt S."/>
            <person name="Andreopoulos W."/>
            <person name="He G."/>
            <person name="LaButti K."/>
            <person name="Lipzen A."/>
            <person name="Ng V."/>
            <person name="Riley R."/>
            <person name="Sandor L."/>
            <person name="Barry K."/>
            <person name="Martinez A.T."/>
            <person name="Xiao Y."/>
            <person name="Gibbons J.G."/>
            <person name="Terashima K."/>
            <person name="Grigoriev I.V."/>
            <person name="Hibbett D."/>
        </authorList>
    </citation>
    <scope>NUCLEOTIDE SEQUENCE [LARGE SCALE GENOMIC DNA]</scope>
    <source>
        <strain evidence="4 5">TFB7810</strain>
    </source>
</reference>
<accession>A0A9W8P2J6</accession>
<comment type="similarity">
    <text evidence="2">Belongs to the ustYa family.</text>
</comment>
<dbReference type="InterPro" id="IPR021765">
    <property type="entry name" value="UstYa-like"/>
</dbReference>
<keyword evidence="3" id="KW-0812">Transmembrane</keyword>
<evidence type="ECO:0000313" key="4">
    <source>
        <dbReference type="EMBL" id="KAJ3745715.1"/>
    </source>
</evidence>
<evidence type="ECO:0000256" key="1">
    <source>
        <dbReference type="ARBA" id="ARBA00004685"/>
    </source>
</evidence>
<keyword evidence="5" id="KW-1185">Reference proteome</keyword>
<protein>
    <submittedName>
        <fullName evidence="4">Uncharacterized protein</fullName>
    </submittedName>
</protein>
<comment type="caution">
    <text evidence="4">The sequence shown here is derived from an EMBL/GenBank/DDBJ whole genome shotgun (WGS) entry which is preliminary data.</text>
</comment>
<keyword evidence="3" id="KW-1133">Transmembrane helix</keyword>
<dbReference type="EMBL" id="JANVFU010000005">
    <property type="protein sequence ID" value="KAJ3745715.1"/>
    <property type="molecule type" value="Genomic_DNA"/>
</dbReference>
<dbReference type="Proteomes" id="UP001142393">
    <property type="component" value="Unassembled WGS sequence"/>
</dbReference>
<proteinExistence type="inferred from homology"/>
<organism evidence="4 5">
    <name type="scientific">Lentinula detonsa</name>
    <dbReference type="NCBI Taxonomy" id="2804962"/>
    <lineage>
        <taxon>Eukaryota</taxon>
        <taxon>Fungi</taxon>
        <taxon>Dikarya</taxon>
        <taxon>Basidiomycota</taxon>
        <taxon>Agaricomycotina</taxon>
        <taxon>Agaricomycetes</taxon>
        <taxon>Agaricomycetidae</taxon>
        <taxon>Agaricales</taxon>
        <taxon>Marasmiineae</taxon>
        <taxon>Omphalotaceae</taxon>
        <taxon>Lentinula</taxon>
    </lineage>
</organism>
<dbReference type="AlphaFoldDB" id="A0A9W8P2J6"/>